<dbReference type="InterPro" id="IPR041703">
    <property type="entry name" value="Rho_factor_ATP-bd"/>
</dbReference>
<keyword evidence="1 9" id="KW-0806">Transcription termination</keyword>
<dbReference type="Pfam" id="PF00006">
    <property type="entry name" value="ATP-synt_ab"/>
    <property type="match status" value="1"/>
</dbReference>
<dbReference type="HAMAP" id="MF_01884">
    <property type="entry name" value="Rho"/>
    <property type="match status" value="1"/>
</dbReference>
<gene>
    <name evidence="9" type="primary">rho</name>
    <name evidence="13" type="ORF">HMPREF3200_00437</name>
</gene>
<name>A0A133KHD6_9FIRM</name>
<dbReference type="PATRIC" id="fig|33036.3.peg.437"/>
<sequence>MDKLKEKKLVELRELAKEMGIESVSKYRKDELIKLIEEEENKRSEESKEEAENDLGNKFDCDGILEILPDGYGFLRTQLYESGDDDIYVPPKQIKMFRLKTGDYIRGIAREKHAKDKFAPLIFVSDVNGINPGVAYNRPYFEDLTPIYPNEKISLETSREHFSERIIDFISPIGRGQRGLIVSQPKAGKTTLIKDIERSIEKNYDDIKIIVLLIDERPEEVTDFIRYVNEYRDPSNELMRTEVAASTFDKPPQNHIDMAEMVLERAKRFVEEKKDVVILLDSITRLARAYNIMTPQSGRTLSGGLDPLALVGPKQFFGAARNIEGGGSLTILATALVDTGSRMDDMIFEEFKGTGNMEIHLDRRLADRRIFPAINIEKSSTRREDLLLTDKELEAVFKLRKSNMSNAESIVELIDWMKRTENNSQFIDLINNSY</sequence>
<dbReference type="InterPro" id="IPR012340">
    <property type="entry name" value="NA-bd_OB-fold"/>
</dbReference>
<dbReference type="SMART" id="SM00959">
    <property type="entry name" value="Rho_N"/>
    <property type="match status" value="1"/>
</dbReference>
<dbReference type="InterPro" id="IPR000194">
    <property type="entry name" value="ATPase_F1/V1/A1_a/bsu_nucl-bd"/>
</dbReference>
<dbReference type="SMART" id="SM00382">
    <property type="entry name" value="AAA"/>
    <property type="match status" value="1"/>
</dbReference>
<evidence type="ECO:0000256" key="5">
    <source>
        <dbReference type="ARBA" id="ARBA00022840"/>
    </source>
</evidence>
<dbReference type="SUPFAM" id="SSF52540">
    <property type="entry name" value="P-loop containing nucleoside triphosphate hydrolases"/>
    <property type="match status" value="1"/>
</dbReference>
<dbReference type="CDD" id="cd01128">
    <property type="entry name" value="rho_factor_C"/>
    <property type="match status" value="1"/>
</dbReference>
<evidence type="ECO:0000256" key="9">
    <source>
        <dbReference type="HAMAP-Rule" id="MF_01884"/>
    </source>
</evidence>
<dbReference type="InterPro" id="IPR011113">
    <property type="entry name" value="Rho_RNA-bd"/>
</dbReference>
<comment type="function">
    <text evidence="9">Facilitates transcription termination by a mechanism that involves Rho binding to the nascent RNA, activation of Rho's RNA-dependent ATPase activity, and release of the mRNA from the DNA template.</text>
</comment>
<dbReference type="EMBL" id="LRPM01000010">
    <property type="protein sequence ID" value="KWZ78956.1"/>
    <property type="molecule type" value="Genomic_DNA"/>
</dbReference>
<evidence type="ECO:0000256" key="3">
    <source>
        <dbReference type="ARBA" id="ARBA00022801"/>
    </source>
</evidence>
<keyword evidence="8 9" id="KW-0804">Transcription</keyword>
<dbReference type="Pfam" id="PF07497">
    <property type="entry name" value="Rho_RNA_bind"/>
    <property type="match status" value="1"/>
</dbReference>
<dbReference type="GO" id="GO:0005524">
    <property type="term" value="F:ATP binding"/>
    <property type="evidence" value="ECO:0007669"/>
    <property type="project" value="UniProtKB-UniRule"/>
</dbReference>
<dbReference type="OrthoDB" id="9803053at2"/>
<evidence type="ECO:0000259" key="12">
    <source>
        <dbReference type="PROSITE" id="PS51856"/>
    </source>
</evidence>
<evidence type="ECO:0000256" key="6">
    <source>
        <dbReference type="ARBA" id="ARBA00022884"/>
    </source>
</evidence>
<keyword evidence="7 9" id="KW-0805">Transcription regulation</keyword>
<keyword evidence="14" id="KW-1185">Reference proteome</keyword>
<evidence type="ECO:0000313" key="13">
    <source>
        <dbReference type="EMBL" id="KWZ78956.1"/>
    </source>
</evidence>
<dbReference type="Gene3D" id="2.40.50.140">
    <property type="entry name" value="Nucleic acid-binding proteins"/>
    <property type="match status" value="1"/>
</dbReference>
<comment type="similarity">
    <text evidence="9 11">Belongs to the Rho family.</text>
</comment>
<feature type="binding site" evidence="9">
    <location>
        <begin position="174"/>
        <end position="179"/>
    </location>
    <ligand>
        <name>ATP</name>
        <dbReference type="ChEBI" id="CHEBI:30616"/>
    </ligand>
</feature>
<dbReference type="AlphaFoldDB" id="A0A133KHD6"/>
<proteinExistence type="inferred from homology"/>
<dbReference type="NCBIfam" id="NF006886">
    <property type="entry name" value="PRK09376.1"/>
    <property type="match status" value="1"/>
</dbReference>
<evidence type="ECO:0000256" key="8">
    <source>
        <dbReference type="ARBA" id="ARBA00023163"/>
    </source>
</evidence>
<evidence type="ECO:0000256" key="1">
    <source>
        <dbReference type="ARBA" id="ARBA00022472"/>
    </source>
</evidence>
<dbReference type="InterPro" id="IPR004665">
    <property type="entry name" value="Term_rho"/>
</dbReference>
<dbReference type="SUPFAM" id="SSF68912">
    <property type="entry name" value="Rho N-terminal domain-like"/>
    <property type="match status" value="1"/>
</dbReference>
<organism evidence="13 14">
    <name type="scientific">Anaerococcus tetradius</name>
    <dbReference type="NCBI Taxonomy" id="33036"/>
    <lineage>
        <taxon>Bacteria</taxon>
        <taxon>Bacillati</taxon>
        <taxon>Bacillota</taxon>
        <taxon>Tissierellia</taxon>
        <taxon>Tissierellales</taxon>
        <taxon>Peptoniphilaceae</taxon>
        <taxon>Anaerococcus</taxon>
    </lineage>
</organism>
<dbReference type="GO" id="GO:0008186">
    <property type="term" value="F:ATP-dependent activity, acting on RNA"/>
    <property type="evidence" value="ECO:0007669"/>
    <property type="project" value="UniProtKB-UniRule"/>
</dbReference>
<dbReference type="InterPro" id="IPR011129">
    <property type="entry name" value="CSD"/>
</dbReference>
<dbReference type="SMART" id="SM00357">
    <property type="entry name" value="CSP"/>
    <property type="match status" value="1"/>
</dbReference>
<dbReference type="SUPFAM" id="SSF50249">
    <property type="entry name" value="Nucleic acid-binding proteins"/>
    <property type="match status" value="1"/>
</dbReference>
<comment type="caution">
    <text evidence="13">The sequence shown here is derived from an EMBL/GenBank/DDBJ whole genome shotgun (WGS) entry which is preliminary data.</text>
</comment>
<keyword evidence="6 9" id="KW-0694">RNA-binding</keyword>
<dbReference type="PROSITE" id="PS51856">
    <property type="entry name" value="RHO_RNA_BD"/>
    <property type="match status" value="1"/>
</dbReference>
<dbReference type="EC" id="3.6.4.-" evidence="9 10"/>
<accession>A0A133KHD6</accession>
<dbReference type="InterPro" id="IPR003593">
    <property type="entry name" value="AAA+_ATPase"/>
</dbReference>
<dbReference type="InterPro" id="IPR036269">
    <property type="entry name" value="Rho_N_sf"/>
</dbReference>
<dbReference type="PANTHER" id="PTHR46425:SF1">
    <property type="entry name" value="TRANSCRIPTION TERMINATION FACTOR RHO"/>
    <property type="match status" value="1"/>
</dbReference>
<dbReference type="GO" id="GO:0004386">
    <property type="term" value="F:helicase activity"/>
    <property type="evidence" value="ECO:0007669"/>
    <property type="project" value="UniProtKB-UniRule"/>
</dbReference>
<evidence type="ECO:0000256" key="11">
    <source>
        <dbReference type="PROSITE-ProRule" id="PRU01203"/>
    </source>
</evidence>
<dbReference type="STRING" id="33036.HMPREF3200_00437"/>
<keyword evidence="4 9" id="KW-0347">Helicase</keyword>
<evidence type="ECO:0000256" key="2">
    <source>
        <dbReference type="ARBA" id="ARBA00022741"/>
    </source>
</evidence>
<dbReference type="GO" id="GO:0003723">
    <property type="term" value="F:RNA binding"/>
    <property type="evidence" value="ECO:0007669"/>
    <property type="project" value="UniProtKB-UniRule"/>
</dbReference>
<comment type="caution">
    <text evidence="9">Lacks conserved residue(s) required for the propagation of feature annotation.</text>
</comment>
<dbReference type="Pfam" id="PF07498">
    <property type="entry name" value="Rho_N"/>
    <property type="match status" value="1"/>
</dbReference>
<dbReference type="RefSeq" id="WP_004836229.1">
    <property type="nucleotide sequence ID" value="NZ_CAMUDP010000012.1"/>
</dbReference>
<dbReference type="NCBIfam" id="TIGR00767">
    <property type="entry name" value="rho"/>
    <property type="match status" value="1"/>
</dbReference>
<feature type="binding site" evidence="9">
    <location>
        <position position="217"/>
    </location>
    <ligand>
        <name>ATP</name>
        <dbReference type="ChEBI" id="CHEBI:30616"/>
    </ligand>
</feature>
<dbReference type="InterPro" id="IPR027417">
    <property type="entry name" value="P-loop_NTPase"/>
</dbReference>
<dbReference type="PANTHER" id="PTHR46425">
    <property type="entry name" value="TRANSCRIPTION TERMINATION FACTOR RHO"/>
    <property type="match status" value="1"/>
</dbReference>
<evidence type="ECO:0000256" key="4">
    <source>
        <dbReference type="ARBA" id="ARBA00022806"/>
    </source>
</evidence>
<keyword evidence="5 9" id="KW-0067">ATP-binding</keyword>
<dbReference type="GO" id="GO:0016787">
    <property type="term" value="F:hydrolase activity"/>
    <property type="evidence" value="ECO:0007669"/>
    <property type="project" value="UniProtKB-KW"/>
</dbReference>
<keyword evidence="3 9" id="KW-0378">Hydrolase</keyword>
<comment type="subunit">
    <text evidence="9">Homohexamer. The homohexamer assembles into an open ring structure.</text>
</comment>
<feature type="domain" description="Rho RNA-BD" evidence="12">
    <location>
        <begin position="58"/>
        <end position="131"/>
    </location>
</feature>
<evidence type="ECO:0000256" key="7">
    <source>
        <dbReference type="ARBA" id="ARBA00023015"/>
    </source>
</evidence>
<reference evidence="14" key="1">
    <citation type="submission" date="2016-01" db="EMBL/GenBank/DDBJ databases">
        <authorList>
            <person name="Mitreva M."/>
            <person name="Pepin K.H."/>
            <person name="Mihindukulasuriya K.A."/>
            <person name="Fulton R."/>
            <person name="Fronick C."/>
            <person name="O'Laughlin M."/>
            <person name="Miner T."/>
            <person name="Herter B."/>
            <person name="Rosa B.A."/>
            <person name="Cordes M."/>
            <person name="Tomlinson C."/>
            <person name="Wollam A."/>
            <person name="Palsikar V.B."/>
            <person name="Mardis E.R."/>
            <person name="Wilson R.K."/>
        </authorList>
    </citation>
    <scope>NUCLEOTIDE SEQUENCE [LARGE SCALE GENOMIC DNA]</scope>
    <source>
        <strain evidence="14">MJR8151</strain>
    </source>
</reference>
<dbReference type="GO" id="GO:0006353">
    <property type="term" value="P:DNA-templated transcription termination"/>
    <property type="evidence" value="ECO:0007669"/>
    <property type="project" value="UniProtKB-UniRule"/>
</dbReference>
<feature type="binding site" evidence="9">
    <location>
        <begin position="186"/>
        <end position="191"/>
    </location>
    <ligand>
        <name>ATP</name>
        <dbReference type="ChEBI" id="CHEBI:30616"/>
    </ligand>
</feature>
<protein>
    <recommendedName>
        <fullName evidence="9 10">Transcription termination factor Rho</fullName>
        <ecNumber evidence="9 10">3.6.4.-</ecNumber>
    </recommendedName>
    <alternativeName>
        <fullName evidence="9">ATP-dependent helicase Rho</fullName>
    </alternativeName>
</protein>
<dbReference type="Gene3D" id="3.40.50.300">
    <property type="entry name" value="P-loop containing nucleotide triphosphate hydrolases"/>
    <property type="match status" value="1"/>
</dbReference>
<evidence type="ECO:0000313" key="14">
    <source>
        <dbReference type="Proteomes" id="UP000070383"/>
    </source>
</evidence>
<keyword evidence="2 9" id="KW-0547">Nucleotide-binding</keyword>
<dbReference type="Proteomes" id="UP000070383">
    <property type="component" value="Unassembled WGS sequence"/>
</dbReference>
<dbReference type="InterPro" id="IPR011112">
    <property type="entry name" value="Rho-like_N"/>
</dbReference>
<evidence type="ECO:0000256" key="10">
    <source>
        <dbReference type="NCBIfam" id="TIGR00767"/>
    </source>
</evidence>